<evidence type="ECO:0000259" key="1">
    <source>
        <dbReference type="Pfam" id="PF13966"/>
    </source>
</evidence>
<proteinExistence type="predicted"/>
<dbReference type="EMBL" id="KN652614">
    <property type="protein sequence ID" value="KHN28524.1"/>
    <property type="molecule type" value="Genomic_DNA"/>
</dbReference>
<organism evidence="2">
    <name type="scientific">Glycine soja</name>
    <name type="common">Wild soybean</name>
    <dbReference type="NCBI Taxonomy" id="3848"/>
    <lineage>
        <taxon>Eukaryota</taxon>
        <taxon>Viridiplantae</taxon>
        <taxon>Streptophyta</taxon>
        <taxon>Embryophyta</taxon>
        <taxon>Tracheophyta</taxon>
        <taxon>Spermatophyta</taxon>
        <taxon>Magnoliopsida</taxon>
        <taxon>eudicotyledons</taxon>
        <taxon>Gunneridae</taxon>
        <taxon>Pentapetalae</taxon>
        <taxon>rosids</taxon>
        <taxon>fabids</taxon>
        <taxon>Fabales</taxon>
        <taxon>Fabaceae</taxon>
        <taxon>Papilionoideae</taxon>
        <taxon>50 kb inversion clade</taxon>
        <taxon>NPAAA clade</taxon>
        <taxon>indigoferoid/millettioid clade</taxon>
        <taxon>Phaseoleae</taxon>
        <taxon>Glycine</taxon>
        <taxon>Glycine subgen. Soja</taxon>
    </lineage>
</organism>
<dbReference type="InterPro" id="IPR052929">
    <property type="entry name" value="RNase_H-like_EbsB-rel"/>
</dbReference>
<reference evidence="2" key="1">
    <citation type="submission" date="2014-07" db="EMBL/GenBank/DDBJ databases">
        <title>Identification of a novel salt tolerance gene in wild soybean by whole-genome sequencing.</title>
        <authorList>
            <person name="Lam H.-M."/>
            <person name="Qi X."/>
            <person name="Li M.-W."/>
            <person name="Liu X."/>
            <person name="Xie M."/>
            <person name="Ni M."/>
            <person name="Xu X."/>
        </authorList>
    </citation>
    <scope>NUCLEOTIDE SEQUENCE [LARGE SCALE GENOMIC DNA]</scope>
    <source>
        <tissue evidence="2">Root</tissue>
    </source>
</reference>
<gene>
    <name evidence="2" type="ORF">glysoja_029351</name>
</gene>
<dbReference type="AlphaFoldDB" id="A0A0B2R8N2"/>
<dbReference type="Pfam" id="PF13966">
    <property type="entry name" value="zf-RVT"/>
    <property type="match status" value="1"/>
</dbReference>
<dbReference type="InterPro" id="IPR026960">
    <property type="entry name" value="RVT-Znf"/>
</dbReference>
<dbReference type="PANTHER" id="PTHR47074:SF48">
    <property type="entry name" value="POLYNUCLEOTIDYL TRANSFERASE, RIBONUCLEASE H-LIKE SUPERFAMILY PROTEIN"/>
    <property type="match status" value="1"/>
</dbReference>
<protein>
    <recommendedName>
        <fullName evidence="1">Reverse transcriptase zinc-binding domain-containing protein</fullName>
    </recommendedName>
</protein>
<dbReference type="Proteomes" id="UP000053555">
    <property type="component" value="Unassembled WGS sequence"/>
</dbReference>
<dbReference type="PANTHER" id="PTHR47074">
    <property type="entry name" value="BNAC02G40300D PROTEIN"/>
    <property type="match status" value="1"/>
</dbReference>
<sequence>MVVSDLMLNGEGRWNETLIEEILDLEDTMVMFSMPLANLQEEDLHVPGDWGLIWKAQIPPKVKNFAWMACRDCLPTRFKLQMRDISPYWNIIDNISDNVESFTELFFATSSKLVEQAFNMFIMALWSIWNRRNIDRTTSDSDLEEWKPPGPGFVKCNIDVAYFQEQQWWGKGMCIQDDKGWFVRATMNIRHGMPEVHEGEALVLLQTLTWLKNMDYQYVEVEFDCKRLTDSLDRNIMDDSEFGMILNKCKRILMSCPNHKLHTILLSSFFPRSNSDVTIAATSGDSLALLPSLQHSESHSPAPLLLRWSSNIRASLFSLLSVGDSSPAKCARLLTCAYWFLYFA</sequence>
<feature type="domain" description="Reverse transcriptase zinc-binding" evidence="1">
    <location>
        <begin position="47"/>
        <end position="107"/>
    </location>
</feature>
<accession>A0A0B2R8N2</accession>
<evidence type="ECO:0000313" key="2">
    <source>
        <dbReference type="EMBL" id="KHN28524.1"/>
    </source>
</evidence>
<name>A0A0B2R8N2_GLYSO</name>